<dbReference type="GeneID" id="117651856"/>
<organism evidence="3">
    <name type="scientific">Thrips palmi</name>
    <name type="common">Melon thrips</name>
    <dbReference type="NCBI Taxonomy" id="161013"/>
    <lineage>
        <taxon>Eukaryota</taxon>
        <taxon>Metazoa</taxon>
        <taxon>Ecdysozoa</taxon>
        <taxon>Arthropoda</taxon>
        <taxon>Hexapoda</taxon>
        <taxon>Insecta</taxon>
        <taxon>Pterygota</taxon>
        <taxon>Neoptera</taxon>
        <taxon>Paraneoptera</taxon>
        <taxon>Thysanoptera</taxon>
        <taxon>Terebrantia</taxon>
        <taxon>Thripoidea</taxon>
        <taxon>Thripidae</taxon>
        <taxon>Thrips</taxon>
    </lineage>
</organism>
<dbReference type="PROSITE" id="PS50181">
    <property type="entry name" value="FBOX"/>
    <property type="match status" value="1"/>
</dbReference>
<evidence type="ECO:0000313" key="3">
    <source>
        <dbReference type="RefSeq" id="XP_034252219.1"/>
    </source>
</evidence>
<reference evidence="3" key="1">
    <citation type="submission" date="2025-08" db="UniProtKB">
        <authorList>
            <consortium name="RefSeq"/>
        </authorList>
    </citation>
    <scope>IDENTIFICATION</scope>
    <source>
        <tissue evidence="3">Total insect</tissue>
    </source>
</reference>
<dbReference type="InterPro" id="IPR036047">
    <property type="entry name" value="F-box-like_dom_sf"/>
</dbReference>
<dbReference type="Proteomes" id="UP000515158">
    <property type="component" value="Unplaced"/>
</dbReference>
<evidence type="ECO:0000313" key="2">
    <source>
        <dbReference type="Proteomes" id="UP000515158"/>
    </source>
</evidence>
<evidence type="ECO:0000259" key="1">
    <source>
        <dbReference type="PROSITE" id="PS50181"/>
    </source>
</evidence>
<dbReference type="Gene3D" id="1.20.1280.50">
    <property type="match status" value="1"/>
</dbReference>
<gene>
    <name evidence="3" type="primary">LOC117651856</name>
</gene>
<dbReference type="InterPro" id="IPR032675">
    <property type="entry name" value="LRR_dom_sf"/>
</dbReference>
<dbReference type="AlphaFoldDB" id="A0A6P9A4T1"/>
<protein>
    <submittedName>
        <fullName evidence="3">Uncharacterized protein LOC117651856</fullName>
    </submittedName>
</protein>
<name>A0A6P9A4T1_THRPL</name>
<dbReference type="SMART" id="SM00256">
    <property type="entry name" value="FBOX"/>
    <property type="match status" value="1"/>
</dbReference>
<dbReference type="SUPFAM" id="SSF52047">
    <property type="entry name" value="RNI-like"/>
    <property type="match status" value="1"/>
</dbReference>
<sequence length="468" mass="51614">MDESLLLSLSDDVLLAVLSYLRPEQLLRCRMVCRRLRELCLHQDLWRKVNLLDRDRNVLHAALGVAPCLCSLQCGVRTPIATLGFLVVRTLCVVTKLVLTVKSATEAASATAVIYKLSALGGLRKLELDIQYDHAECRMATMTLMMAAYSIQGLKEFNITNSGLKPLPALTGDLDVRFSLTRLVYFARDADSFLLLLLKTHAATLQTVQLEFLTDVPVSSLAKLHELRYLSCYPSGDLWQLASLPKLESFAPSWTPGSLAPSGALYFLSQAPHLRTLVIRPTCTNPEALLRSVVGSRSAQFLRKIDFSASSNVWDLCVAPALSNFHSLKSLDMGCEPSDLFLRAVSPASVPCLTSLFVAFSKGSCLHAWFHRPAIQDVLVRNPQLHLRRSIYLTSENRYYGYSSYCAAEDGSCMWCHWGCHGSLRKVSWNKMAASAHVRRATCPVAVDCVKVAGSACPSCGHQSCPTI</sequence>
<dbReference type="InterPro" id="IPR001810">
    <property type="entry name" value="F-box_dom"/>
</dbReference>
<dbReference type="RefSeq" id="XP_034252219.1">
    <property type="nucleotide sequence ID" value="XM_034396328.1"/>
</dbReference>
<dbReference type="KEGG" id="tpal:117651856"/>
<feature type="domain" description="F-box" evidence="1">
    <location>
        <begin position="3"/>
        <end position="49"/>
    </location>
</feature>
<proteinExistence type="predicted"/>
<dbReference type="InParanoid" id="A0A6P9A4T1"/>
<dbReference type="SUPFAM" id="SSF81383">
    <property type="entry name" value="F-box domain"/>
    <property type="match status" value="1"/>
</dbReference>
<dbReference type="Pfam" id="PF12937">
    <property type="entry name" value="F-box-like"/>
    <property type="match status" value="1"/>
</dbReference>
<keyword evidence="2" id="KW-1185">Reference proteome</keyword>
<accession>A0A6P9A4T1</accession>
<dbReference type="Gene3D" id="3.80.10.10">
    <property type="entry name" value="Ribonuclease Inhibitor"/>
    <property type="match status" value="1"/>
</dbReference>